<dbReference type="Pfam" id="PF04951">
    <property type="entry name" value="Peptidase_M55"/>
    <property type="match status" value="1"/>
</dbReference>
<dbReference type="Gene3D" id="3.40.50.10780">
    <property type="entry name" value="Dipeptide transport protein"/>
    <property type="match status" value="1"/>
</dbReference>
<dbReference type="Proteomes" id="UP000250242">
    <property type="component" value="Unassembled WGS sequence"/>
</dbReference>
<keyword evidence="1" id="KW-0378">Hydrolase</keyword>
<dbReference type="PIRSF" id="PIRSF015853">
    <property type="entry name" value="Pep_DppA"/>
    <property type="match status" value="1"/>
</dbReference>
<dbReference type="InterPro" id="IPR027476">
    <property type="entry name" value="DppA_N"/>
</dbReference>
<dbReference type="SUPFAM" id="SSF63992">
    <property type="entry name" value="Dipeptide transport protein"/>
    <property type="match status" value="1"/>
</dbReference>
<organism evidence="1 2">
    <name type="scientific">Oligella urethralis</name>
    <dbReference type="NCBI Taxonomy" id="90245"/>
    <lineage>
        <taxon>Bacteria</taxon>
        <taxon>Pseudomonadati</taxon>
        <taxon>Pseudomonadota</taxon>
        <taxon>Betaproteobacteria</taxon>
        <taxon>Burkholderiales</taxon>
        <taxon>Alcaligenaceae</taxon>
        <taxon>Oligella</taxon>
    </lineage>
</organism>
<dbReference type="InterPro" id="IPR007035">
    <property type="entry name" value="Peptidase_M55"/>
</dbReference>
<dbReference type="RefSeq" id="WP_018026590.1">
    <property type="nucleotide sequence ID" value="NZ_JASOCU010000043.1"/>
</dbReference>
<accession>A0A2X1WJ44</accession>
<proteinExistence type="predicted"/>
<dbReference type="CDD" id="cd08663">
    <property type="entry name" value="DAP_dppA_1"/>
    <property type="match status" value="1"/>
</dbReference>
<name>A0A2X1WJ44_9BURK</name>
<dbReference type="Gene3D" id="3.30.1360.130">
    <property type="entry name" value="Dipeptide transport protein"/>
    <property type="match status" value="1"/>
</dbReference>
<keyword evidence="1" id="KW-0645">Protease</keyword>
<evidence type="ECO:0000313" key="1">
    <source>
        <dbReference type="EMBL" id="SPY08584.1"/>
    </source>
</evidence>
<sequence>MKILISVDIEGVAGVTHPQQVRPGNAEYEQARRWMTEETNAAIRGAFAGGASQVIVNDSHADFRNLILSELDERASIITGKPRYLGMMSGVEQQTNAIFMIGYHAKSHRAGVLAHTINSFAFKEVRVNGKAYGEAGLYGALAGEFNCPIALISGDDQFITETSELFPGVVTAQTKIAHGFTSCTSLTPKASAQLIENQATVAASTATDLKPFKINAPLQIEVDTQTPALADLFGQLPLTDRLTAYTLKFNAGSMYEAIRILNCFSAMSTMLR</sequence>
<dbReference type="GeneID" id="93428044"/>
<dbReference type="AlphaFoldDB" id="A0A2X1WJ44"/>
<dbReference type="EC" id="3.4.11.-" evidence="1"/>
<dbReference type="EMBL" id="UATH01000001">
    <property type="protein sequence ID" value="SPY08584.1"/>
    <property type="molecule type" value="Genomic_DNA"/>
</dbReference>
<protein>
    <submittedName>
        <fullName evidence="1">D-aminopeptidase</fullName>
        <ecNumber evidence="1">3.4.11.-</ecNumber>
    </submittedName>
</protein>
<evidence type="ECO:0000313" key="2">
    <source>
        <dbReference type="Proteomes" id="UP000250242"/>
    </source>
</evidence>
<reference evidence="1 2" key="1">
    <citation type="submission" date="2018-06" db="EMBL/GenBank/DDBJ databases">
        <authorList>
            <consortium name="Pathogen Informatics"/>
            <person name="Doyle S."/>
        </authorList>
    </citation>
    <scope>NUCLEOTIDE SEQUENCE [LARGE SCALE GENOMIC DNA]</scope>
    <source>
        <strain evidence="1 2">NCTC11009</strain>
    </source>
</reference>
<dbReference type="GO" id="GO:0004177">
    <property type="term" value="F:aminopeptidase activity"/>
    <property type="evidence" value="ECO:0007669"/>
    <property type="project" value="UniProtKB-KW"/>
</dbReference>
<gene>
    <name evidence="1" type="primary">dppA</name>
    <name evidence="1" type="ORF">NCTC11009_01811</name>
</gene>
<keyword evidence="1" id="KW-0031">Aminopeptidase</keyword>
<dbReference type="InterPro" id="IPR036177">
    <property type="entry name" value="Peptidase_M55_sf"/>
</dbReference>